<dbReference type="Proteomes" id="UP000312530">
    <property type="component" value="Unassembled WGS sequence"/>
</dbReference>
<evidence type="ECO:0000313" key="8">
    <source>
        <dbReference type="Proteomes" id="UP000312530"/>
    </source>
</evidence>
<keyword evidence="4" id="KW-0560">Oxidoreductase</keyword>
<evidence type="ECO:0000313" key="5">
    <source>
        <dbReference type="EMBL" id="VOG89694.1"/>
    </source>
</evidence>
<dbReference type="InterPro" id="IPR014027">
    <property type="entry name" value="UDP-Glc/GDP-Man_DH_C"/>
</dbReference>
<dbReference type="SMART" id="SM00984">
    <property type="entry name" value="UDPG_MGDP_dh_C"/>
    <property type="match status" value="1"/>
</dbReference>
<dbReference type="Gene3D" id="1.10.1040.10">
    <property type="entry name" value="N-(1-d-carboxylethyl)-l-norvaline Dehydrogenase, domain 2"/>
    <property type="match status" value="1"/>
</dbReference>
<reference evidence="7 8" key="2">
    <citation type="submission" date="2019-04" db="EMBL/GenBank/DDBJ databases">
        <authorList>
            <consortium name="Pathogen Informatics"/>
        </authorList>
    </citation>
    <scope>NUCLEOTIDE SEQUENCE [LARGE SCALE GENOMIC DNA]</scope>
    <source>
        <strain evidence="7 8">GPSC47</strain>
    </source>
</reference>
<dbReference type="InterPro" id="IPR013328">
    <property type="entry name" value="6PGD_dom2"/>
</dbReference>
<evidence type="ECO:0000313" key="4">
    <source>
        <dbReference type="EMBL" id="VMC90035.1"/>
    </source>
</evidence>
<accession>A0A0T8UU37</accession>
<evidence type="ECO:0000313" key="7">
    <source>
        <dbReference type="Proteomes" id="UP000311381"/>
    </source>
</evidence>
<gene>
    <name evidence="4" type="primary">ugd</name>
    <name evidence="3" type="ORF">NCTC13734_00299</name>
    <name evidence="4" type="ORF">SAMEA2627268_00819</name>
    <name evidence="5" type="ORF">SAMEA2696453_02277</name>
</gene>
<dbReference type="GO" id="GO:0016616">
    <property type="term" value="F:oxidoreductase activity, acting on the CH-OH group of donors, NAD or NADP as acceptor"/>
    <property type="evidence" value="ECO:0007669"/>
    <property type="project" value="InterPro"/>
</dbReference>
<dbReference type="InterPro" id="IPR036220">
    <property type="entry name" value="UDP-Glc/GDP-Man_DH_C_sf"/>
</dbReference>
<proteinExistence type="predicted"/>
<dbReference type="Proteomes" id="UP000254854">
    <property type="component" value="Unassembled WGS sequence"/>
</dbReference>
<evidence type="ECO:0000313" key="3">
    <source>
        <dbReference type="EMBL" id="SUN83891.1"/>
    </source>
</evidence>
<sequence length="248" mass="28343">MREGCSRYDNLYPSRIVVGDETVEGRKIAELFLSISTHSTANIKNVMLVSPTEAEAIKLFSNTFLALRVAFFNELDSFAERRSLNAEVVIKGVCLDPRIGNFYNNPSFGFGGYCLPKDTKQLKKELIEINAPVIEAIDISNTNRKQFIVKQILERKPKIVGIYKLGMKYNSDNYKESAILSIINELLIVGIKILVYEPNLNVSIDNVIFEKNFELFTKQSDLIVANRWDRGLEAYKDKVYTRGIWIRD</sequence>
<dbReference type="EMBL" id="UHFW01000006">
    <property type="protein sequence ID" value="SUN83891.1"/>
    <property type="molecule type" value="Genomic_DNA"/>
</dbReference>
<dbReference type="AlphaFoldDB" id="A0A0T8UU37"/>
<dbReference type="Gene3D" id="3.40.50.720">
    <property type="entry name" value="NAD(P)-binding Rossmann-like Domain"/>
    <property type="match status" value="2"/>
</dbReference>
<feature type="domain" description="UDP-glucose/GDP-mannose dehydrogenase C-terminal" evidence="2">
    <location>
        <begin position="161"/>
        <end position="247"/>
    </location>
</feature>
<dbReference type="EMBL" id="CAAULE010000038">
    <property type="protein sequence ID" value="VOG89694.1"/>
    <property type="molecule type" value="Genomic_DNA"/>
</dbReference>
<reference evidence="3 6" key="1">
    <citation type="submission" date="2018-06" db="EMBL/GenBank/DDBJ databases">
        <authorList>
            <consortium name="Pathogen Informatics"/>
            <person name="Doyle S."/>
        </authorList>
    </citation>
    <scope>NUCLEOTIDE SEQUENCE [LARGE SCALE GENOMIC DNA]</scope>
    <source>
        <strain evidence="3 6">NCTC13734</strain>
    </source>
</reference>
<dbReference type="Pfam" id="PF00984">
    <property type="entry name" value="UDPG_MGDP_dh"/>
    <property type="match status" value="1"/>
</dbReference>
<dbReference type="Proteomes" id="UP000311381">
    <property type="component" value="Unassembled WGS sequence"/>
</dbReference>
<dbReference type="InterPro" id="IPR008927">
    <property type="entry name" value="6-PGluconate_DH-like_C_sf"/>
</dbReference>
<dbReference type="InterPro" id="IPR014026">
    <property type="entry name" value="UDP-Glc/GDP-Man_DH_dimer"/>
</dbReference>
<evidence type="ECO:0000259" key="2">
    <source>
        <dbReference type="SMART" id="SM00984"/>
    </source>
</evidence>
<evidence type="ECO:0000313" key="6">
    <source>
        <dbReference type="Proteomes" id="UP000254854"/>
    </source>
</evidence>
<dbReference type="SUPFAM" id="SSF52413">
    <property type="entry name" value="UDP-glucose/GDP-mannose dehydrogenase C-terminal domain"/>
    <property type="match status" value="1"/>
</dbReference>
<evidence type="ECO:0000256" key="1">
    <source>
        <dbReference type="ARBA" id="ARBA00015132"/>
    </source>
</evidence>
<dbReference type="EMBL" id="CAAQRO010000004">
    <property type="protein sequence ID" value="VMC90035.1"/>
    <property type="molecule type" value="Genomic_DNA"/>
</dbReference>
<protein>
    <recommendedName>
        <fullName evidence="1">UDP-glucose 6-dehydrogenase</fullName>
    </recommendedName>
</protein>
<dbReference type="PANTHER" id="PTHR43750:SF2">
    <property type="entry name" value="UDP-GLUCOSE 6-DEHYDROGENASE"/>
    <property type="match status" value="1"/>
</dbReference>
<name>A0A0T8UU37_STREE</name>
<dbReference type="GO" id="GO:0051287">
    <property type="term" value="F:NAD binding"/>
    <property type="evidence" value="ECO:0007669"/>
    <property type="project" value="InterPro"/>
</dbReference>
<dbReference type="PANTHER" id="PTHR43750">
    <property type="entry name" value="UDP-GLUCOSE 6-DEHYDROGENASE TUAD"/>
    <property type="match status" value="1"/>
</dbReference>
<dbReference type="SUPFAM" id="SSF48179">
    <property type="entry name" value="6-phosphogluconate dehydrogenase C-terminal domain-like"/>
    <property type="match status" value="1"/>
</dbReference>
<organism evidence="4 7">
    <name type="scientific">Streptococcus pneumoniae</name>
    <dbReference type="NCBI Taxonomy" id="1313"/>
    <lineage>
        <taxon>Bacteria</taxon>
        <taxon>Bacillati</taxon>
        <taxon>Bacillota</taxon>
        <taxon>Bacilli</taxon>
        <taxon>Lactobacillales</taxon>
        <taxon>Streptococcaceae</taxon>
        <taxon>Streptococcus</taxon>
    </lineage>
</organism>